<dbReference type="Proteomes" id="UP001207228">
    <property type="component" value="Unassembled WGS sequence"/>
</dbReference>
<reference evidence="1 2" key="1">
    <citation type="submission" date="2022-11" db="EMBL/GenBank/DDBJ databases">
        <title>The characterization of three novel Bacteroidetes species and genomic analysis of their roles in tidal elemental geochemical cycles.</title>
        <authorList>
            <person name="Ma K.-J."/>
        </authorList>
    </citation>
    <scope>NUCLEOTIDE SEQUENCE [LARGE SCALE GENOMIC DNA]</scope>
    <source>
        <strain evidence="1 2">M82</strain>
    </source>
</reference>
<proteinExistence type="predicted"/>
<name>A0ABT3RGY1_9BACT</name>
<dbReference type="EMBL" id="JAPFQO010000008">
    <property type="protein sequence ID" value="MCX2740884.1"/>
    <property type="molecule type" value="Genomic_DNA"/>
</dbReference>
<sequence length="41" mass="4676">MNWFSRAAFCVVLGWRSIGGEEKNDEQNPYFNQSRIGAAIL</sequence>
<organism evidence="1 2">
    <name type="scientific">Pontibacter anaerobius</name>
    <dbReference type="NCBI Taxonomy" id="2993940"/>
    <lineage>
        <taxon>Bacteria</taxon>
        <taxon>Pseudomonadati</taxon>
        <taxon>Bacteroidota</taxon>
        <taxon>Cytophagia</taxon>
        <taxon>Cytophagales</taxon>
        <taxon>Hymenobacteraceae</taxon>
        <taxon>Pontibacter</taxon>
    </lineage>
</organism>
<gene>
    <name evidence="1" type="ORF">OO017_13080</name>
</gene>
<accession>A0ABT3RGY1</accession>
<protein>
    <submittedName>
        <fullName evidence="1">Uncharacterized protein</fullName>
    </submittedName>
</protein>
<comment type="caution">
    <text evidence="1">The sequence shown here is derived from an EMBL/GenBank/DDBJ whole genome shotgun (WGS) entry which is preliminary data.</text>
</comment>
<keyword evidence="2" id="KW-1185">Reference proteome</keyword>
<evidence type="ECO:0000313" key="1">
    <source>
        <dbReference type="EMBL" id="MCX2740884.1"/>
    </source>
</evidence>
<dbReference type="RefSeq" id="WP_266052947.1">
    <property type="nucleotide sequence ID" value="NZ_JAPFQO010000008.1"/>
</dbReference>
<evidence type="ECO:0000313" key="2">
    <source>
        <dbReference type="Proteomes" id="UP001207228"/>
    </source>
</evidence>